<evidence type="ECO:0000313" key="8">
    <source>
        <dbReference type="EMBL" id="KAF9926864.1"/>
    </source>
</evidence>
<reference evidence="8" key="1">
    <citation type="journal article" date="2020" name="Fungal Divers.">
        <title>Resolving the Mortierellaceae phylogeny through synthesis of multi-gene phylogenetics and phylogenomics.</title>
        <authorList>
            <person name="Vandepol N."/>
            <person name="Liber J."/>
            <person name="Desiro A."/>
            <person name="Na H."/>
            <person name="Kennedy M."/>
            <person name="Barry K."/>
            <person name="Grigoriev I.V."/>
            <person name="Miller A.N."/>
            <person name="O'Donnell K."/>
            <person name="Stajich J.E."/>
            <person name="Bonito G."/>
        </authorList>
    </citation>
    <scope>NUCLEOTIDE SEQUENCE</scope>
    <source>
        <strain evidence="8">MES-2147</strain>
    </source>
</reference>
<feature type="coiled-coil region" evidence="4">
    <location>
        <begin position="498"/>
        <end position="538"/>
    </location>
</feature>
<feature type="compositionally biased region" description="Polar residues" evidence="5">
    <location>
        <begin position="280"/>
        <end position="296"/>
    </location>
</feature>
<dbReference type="PRINTS" id="PR00344">
    <property type="entry name" value="BCTRLSENSOR"/>
</dbReference>
<dbReference type="OrthoDB" id="60033at2759"/>
<dbReference type="Gene3D" id="3.30.565.10">
    <property type="entry name" value="Histidine kinase-like ATPase, C-terminal domain"/>
    <property type="match status" value="1"/>
</dbReference>
<accession>A0A9P6ILG1</accession>
<dbReference type="SUPFAM" id="SSF52172">
    <property type="entry name" value="CheY-like"/>
    <property type="match status" value="2"/>
</dbReference>
<dbReference type="CDD" id="cd17546">
    <property type="entry name" value="REC_hyHK_CKI1_RcsC-like"/>
    <property type="match status" value="1"/>
</dbReference>
<feature type="modified residue" description="4-aspartylphosphate" evidence="3">
    <location>
        <position position="439"/>
    </location>
</feature>
<dbReference type="InterPro" id="IPR004358">
    <property type="entry name" value="Sig_transdc_His_kin-like_C"/>
</dbReference>
<dbReference type="InterPro" id="IPR001789">
    <property type="entry name" value="Sig_transdc_resp-reg_receiver"/>
</dbReference>
<organism evidence="8 9">
    <name type="scientific">Modicella reniformis</name>
    <dbReference type="NCBI Taxonomy" id="1440133"/>
    <lineage>
        <taxon>Eukaryota</taxon>
        <taxon>Fungi</taxon>
        <taxon>Fungi incertae sedis</taxon>
        <taxon>Mucoromycota</taxon>
        <taxon>Mortierellomycotina</taxon>
        <taxon>Mortierellomycetes</taxon>
        <taxon>Mortierellales</taxon>
        <taxon>Mortierellaceae</taxon>
        <taxon>Modicella</taxon>
    </lineage>
</organism>
<dbReference type="Gene3D" id="3.40.50.2300">
    <property type="match status" value="2"/>
</dbReference>
<evidence type="ECO:0000256" key="5">
    <source>
        <dbReference type="SAM" id="MobiDB-lite"/>
    </source>
</evidence>
<dbReference type="PROSITE" id="PS50110">
    <property type="entry name" value="RESPONSE_REGULATORY"/>
    <property type="match status" value="1"/>
</dbReference>
<keyword evidence="9" id="KW-1185">Reference proteome</keyword>
<feature type="compositionally biased region" description="Acidic residues" evidence="5">
    <location>
        <begin position="739"/>
        <end position="768"/>
    </location>
</feature>
<feature type="region of interest" description="Disordered" evidence="5">
    <location>
        <begin position="538"/>
        <end position="659"/>
    </location>
</feature>
<evidence type="ECO:0000256" key="3">
    <source>
        <dbReference type="PROSITE-ProRule" id="PRU00169"/>
    </source>
</evidence>
<protein>
    <submittedName>
        <fullName evidence="8">Uncharacterized protein</fullName>
    </submittedName>
</protein>
<feature type="compositionally biased region" description="Low complexity" evidence="5">
    <location>
        <begin position="546"/>
        <end position="560"/>
    </location>
</feature>
<dbReference type="PANTHER" id="PTHR45339">
    <property type="entry name" value="HYBRID SIGNAL TRANSDUCTION HISTIDINE KINASE J"/>
    <property type="match status" value="1"/>
</dbReference>
<feature type="domain" description="Histidine kinase" evidence="6">
    <location>
        <begin position="1"/>
        <end position="60"/>
    </location>
</feature>
<evidence type="ECO:0000256" key="2">
    <source>
        <dbReference type="ARBA" id="ARBA00023012"/>
    </source>
</evidence>
<keyword evidence="4" id="KW-0175">Coiled coil</keyword>
<dbReference type="InterPro" id="IPR003594">
    <property type="entry name" value="HATPase_dom"/>
</dbReference>
<feature type="domain" description="Response regulatory" evidence="7">
    <location>
        <begin position="360"/>
        <end position="509"/>
    </location>
</feature>
<dbReference type="Proteomes" id="UP000749646">
    <property type="component" value="Unassembled WGS sequence"/>
</dbReference>
<dbReference type="Pfam" id="PF02518">
    <property type="entry name" value="HATPase_c"/>
    <property type="match status" value="1"/>
</dbReference>
<gene>
    <name evidence="8" type="ORF">BGZ65_007076</name>
</gene>
<dbReference type="SUPFAM" id="SSF55874">
    <property type="entry name" value="ATPase domain of HSP90 chaperone/DNA topoisomerase II/histidine kinase"/>
    <property type="match status" value="1"/>
</dbReference>
<dbReference type="Pfam" id="PF00072">
    <property type="entry name" value="Response_reg"/>
    <property type="match status" value="1"/>
</dbReference>
<dbReference type="InterPro" id="IPR036890">
    <property type="entry name" value="HATPase_C_sf"/>
</dbReference>
<dbReference type="InterPro" id="IPR005467">
    <property type="entry name" value="His_kinase_dom"/>
</dbReference>
<name>A0A9P6ILG1_9FUNG</name>
<dbReference type="AlphaFoldDB" id="A0A9P6ILG1"/>
<dbReference type="SMART" id="SM00448">
    <property type="entry name" value="REC"/>
    <property type="match status" value="1"/>
</dbReference>
<feature type="compositionally biased region" description="Basic and acidic residues" evidence="5">
    <location>
        <begin position="769"/>
        <end position="782"/>
    </location>
</feature>
<proteinExistence type="predicted"/>
<feature type="compositionally biased region" description="Basic and acidic residues" evidence="5">
    <location>
        <begin position="698"/>
        <end position="719"/>
    </location>
</feature>
<feature type="compositionally biased region" description="Acidic residues" evidence="5">
    <location>
        <begin position="587"/>
        <end position="615"/>
    </location>
</feature>
<keyword evidence="1 3" id="KW-0597">Phosphoprotein</keyword>
<feature type="region of interest" description="Disordered" evidence="5">
    <location>
        <begin position="815"/>
        <end position="836"/>
    </location>
</feature>
<evidence type="ECO:0000256" key="4">
    <source>
        <dbReference type="SAM" id="Coils"/>
    </source>
</evidence>
<feature type="region of interest" description="Disordered" evidence="5">
    <location>
        <begin position="403"/>
        <end position="428"/>
    </location>
</feature>
<comment type="caution">
    <text evidence="8">The sequence shown here is derived from an EMBL/GenBank/DDBJ whole genome shotgun (WGS) entry which is preliminary data.</text>
</comment>
<dbReference type="EMBL" id="JAAAHW010010375">
    <property type="protein sequence ID" value="KAF9926864.1"/>
    <property type="molecule type" value="Genomic_DNA"/>
</dbReference>
<evidence type="ECO:0000256" key="1">
    <source>
        <dbReference type="ARBA" id="ARBA00022553"/>
    </source>
</evidence>
<dbReference type="InterPro" id="IPR011006">
    <property type="entry name" value="CheY-like_superfamily"/>
</dbReference>
<dbReference type="GO" id="GO:0000160">
    <property type="term" value="P:phosphorelay signal transduction system"/>
    <property type="evidence" value="ECO:0007669"/>
    <property type="project" value="UniProtKB-KW"/>
</dbReference>
<feature type="region of interest" description="Disordered" evidence="5">
    <location>
        <begin position="684"/>
        <end position="786"/>
    </location>
</feature>
<evidence type="ECO:0000259" key="7">
    <source>
        <dbReference type="PROSITE" id="PS50110"/>
    </source>
</evidence>
<feature type="compositionally biased region" description="Basic and acidic residues" evidence="5">
    <location>
        <begin position="568"/>
        <end position="586"/>
    </location>
</feature>
<dbReference type="PROSITE" id="PS50109">
    <property type="entry name" value="HIS_KIN"/>
    <property type="match status" value="1"/>
</dbReference>
<keyword evidence="2" id="KW-0902">Two-component regulatory system</keyword>
<dbReference type="GO" id="GO:0016772">
    <property type="term" value="F:transferase activity, transferring phosphorus-containing groups"/>
    <property type="evidence" value="ECO:0007669"/>
    <property type="project" value="InterPro"/>
</dbReference>
<dbReference type="PANTHER" id="PTHR45339:SF1">
    <property type="entry name" value="HYBRID SIGNAL TRANSDUCTION HISTIDINE KINASE J"/>
    <property type="match status" value="1"/>
</dbReference>
<evidence type="ECO:0000259" key="6">
    <source>
        <dbReference type="PROSITE" id="PS50109"/>
    </source>
</evidence>
<sequence>MDRLFKSFSQADDSVTRNFGGTGLGLAISKRLVELMEGEMWAESEEGVGSTFYFTTFLEAPAPITTVAQKLNLAFFNDMTLLVLDDRRIGRTSWQYQSSTWGFRKTLVLSVQKGLDYLKQNPNQVDVIMIDVDKSQAKVNPGLAVLQQIRAIPHGESDSEVGKRRQEKPVPCVLISYHRRSHALQQSNVSTPVKIGSPQSSALTAIAKVGNTSGGVISACTSHESLSESLRSFGSSRDVPSMITDDVASSSRPYGKATCTPNILNSGMLAAKPWSVLKEQNSGSQLSRKKSASSQKGLVALPPGADHDPSVGYLIKPVKQAKLFNMFHGLMTGSWPAPPSVTQDMDHREHERKRQLESLQCLLVDDNPVNQKVISKMLSRIGITPELASDGQEAVDKCRARAEAVAQAQQASPGGDGHGTDSKDPTLPAPKQYDIVFIDVWMPVKDGLEATTEIRSRVTGTTGTDPFIVAMTACVMPGDREKCIASGMNAYLSKPIKKEELCSILEEWLDDRANAEREQKLNQERKLIQKKKREILRRRSMAVMVGSRGQSGSRGTGSSTPDMPSSHLHKDTCQQEHGQQSDKDDQGDFVQEDDTEDDDDDDDDDDEEEEADGEIGDYPHRNLTGIDDLQLVNKKLNTARHRRGSYSRHTRQRTKRRGELVLSDSENILGCRGGGGGGLKMISVAADARRQSNKKKQDRRERSLAQKEQRKEKFREGSRSRLGSFSEDPTTDIPSVILEDTEELLSDESEDDDDDEDEEDEEEEEEEVAGEKEVSGSEKGSDGDEAYFGSSKLVRIASNAIVDTTHTPTDLFQTANTQTAMSGNEMVPDSSELSGV</sequence>
<evidence type="ECO:0000313" key="9">
    <source>
        <dbReference type="Proteomes" id="UP000749646"/>
    </source>
</evidence>
<feature type="compositionally biased region" description="Basic residues" evidence="5">
    <location>
        <begin position="637"/>
        <end position="656"/>
    </location>
</feature>
<feature type="region of interest" description="Disordered" evidence="5">
    <location>
        <begin position="280"/>
        <end position="303"/>
    </location>
</feature>